<dbReference type="Proteomes" id="UP000217994">
    <property type="component" value="Unassembled WGS sequence"/>
</dbReference>
<name>A0A2A4FDP1_9BURK</name>
<reference evidence="1 2" key="1">
    <citation type="submission" date="2017-01" db="EMBL/GenBank/DDBJ databases">
        <title>Whole-Genome Shotgun Sequencing of Two beta-Proteobacterial Species in Search of the Bulgecin Biosynthetic Cluster.</title>
        <authorList>
            <person name="Horsman M.E."/>
            <person name="Marous D.R."/>
            <person name="Li R."/>
            <person name="Oliver R.A."/>
            <person name="Byun B."/>
            <person name="Emrich S.J."/>
            <person name="Boggess B."/>
            <person name="Townsend C.A."/>
            <person name="Mobashery S."/>
        </authorList>
    </citation>
    <scope>NUCLEOTIDE SEQUENCE [LARGE SCALE GENOMIC DNA]</scope>
    <source>
        <strain evidence="1 2">ATCC 31433</strain>
    </source>
</reference>
<gene>
    <name evidence="1" type="ORF">BZL54_20845</name>
</gene>
<evidence type="ECO:0000313" key="2">
    <source>
        <dbReference type="Proteomes" id="UP000217994"/>
    </source>
</evidence>
<organism evidence="1 2">
    <name type="scientific">Burkholderia ubonensis subsp. mesacidophila</name>
    <dbReference type="NCBI Taxonomy" id="265293"/>
    <lineage>
        <taxon>Bacteria</taxon>
        <taxon>Pseudomonadati</taxon>
        <taxon>Pseudomonadota</taxon>
        <taxon>Betaproteobacteria</taxon>
        <taxon>Burkholderiales</taxon>
        <taxon>Burkholderiaceae</taxon>
        <taxon>Burkholderia</taxon>
        <taxon>Burkholderia cepacia complex</taxon>
    </lineage>
</organism>
<dbReference type="EMBL" id="MTZU01000062">
    <property type="protein sequence ID" value="PCE30459.1"/>
    <property type="molecule type" value="Genomic_DNA"/>
</dbReference>
<comment type="caution">
    <text evidence="1">The sequence shown here is derived from an EMBL/GenBank/DDBJ whole genome shotgun (WGS) entry which is preliminary data.</text>
</comment>
<sequence length="86" mass="9666">MHGLFRLFIDTADVIARQFGSRNIDIRHARTMPVCKSLFHIAAIFITSLLIAWRRGGETFQSAPIPSWRNMALRGVSRVRAGGKCP</sequence>
<accession>A0A2A4FDP1</accession>
<evidence type="ECO:0000313" key="1">
    <source>
        <dbReference type="EMBL" id="PCE30459.1"/>
    </source>
</evidence>
<dbReference type="AlphaFoldDB" id="A0A2A4FDP1"/>
<protein>
    <submittedName>
        <fullName evidence="1">Uncharacterized protein</fullName>
    </submittedName>
</protein>
<proteinExistence type="predicted"/>